<dbReference type="Gene3D" id="3.40.50.1100">
    <property type="match status" value="2"/>
</dbReference>
<dbReference type="Pfam" id="PF00291">
    <property type="entry name" value="PALP"/>
    <property type="match status" value="1"/>
</dbReference>
<dbReference type="InterPro" id="IPR050147">
    <property type="entry name" value="Ser/Thr_Dehydratase"/>
</dbReference>
<accession>A0A429XWP1</accession>
<dbReference type="PANTHER" id="PTHR48078:SF6">
    <property type="entry name" value="L-THREONINE DEHYDRATASE CATABOLIC TDCB"/>
    <property type="match status" value="1"/>
</dbReference>
<protein>
    <submittedName>
        <fullName evidence="5">Threonine/serine dehydratase</fullName>
    </submittedName>
</protein>
<comment type="cofactor">
    <cofactor evidence="1">
        <name>pyridoxal 5'-phosphate</name>
        <dbReference type="ChEBI" id="CHEBI:597326"/>
    </cofactor>
</comment>
<proteinExistence type="predicted"/>
<keyword evidence="2" id="KW-0663">Pyridoxal phosphate</keyword>
<evidence type="ECO:0000256" key="2">
    <source>
        <dbReference type="ARBA" id="ARBA00022898"/>
    </source>
</evidence>
<comment type="caution">
    <text evidence="5">The sequence shown here is derived from an EMBL/GenBank/DDBJ whole genome shotgun (WGS) entry which is preliminary data.</text>
</comment>
<dbReference type="GO" id="GO:0004794">
    <property type="term" value="F:threonine deaminase activity"/>
    <property type="evidence" value="ECO:0007669"/>
    <property type="project" value="TreeGrafter"/>
</dbReference>
<evidence type="ECO:0000256" key="3">
    <source>
        <dbReference type="ARBA" id="ARBA00023239"/>
    </source>
</evidence>
<dbReference type="AlphaFoldDB" id="A0A429XWP1"/>
<dbReference type="CDD" id="cd01562">
    <property type="entry name" value="Thr-dehyd"/>
    <property type="match status" value="1"/>
</dbReference>
<evidence type="ECO:0000259" key="4">
    <source>
        <dbReference type="Pfam" id="PF00291"/>
    </source>
</evidence>
<evidence type="ECO:0000256" key="1">
    <source>
        <dbReference type="ARBA" id="ARBA00001933"/>
    </source>
</evidence>
<dbReference type="InterPro" id="IPR001926">
    <property type="entry name" value="TrpB-like_PALP"/>
</dbReference>
<dbReference type="GO" id="GO:0003941">
    <property type="term" value="F:L-serine ammonia-lyase activity"/>
    <property type="evidence" value="ECO:0007669"/>
    <property type="project" value="TreeGrafter"/>
</dbReference>
<keyword evidence="3" id="KW-0456">Lyase</keyword>
<dbReference type="PANTHER" id="PTHR48078">
    <property type="entry name" value="THREONINE DEHYDRATASE, MITOCHONDRIAL-RELATED"/>
    <property type="match status" value="1"/>
</dbReference>
<dbReference type="SUPFAM" id="SSF53686">
    <property type="entry name" value="Tryptophan synthase beta subunit-like PLP-dependent enzymes"/>
    <property type="match status" value="1"/>
</dbReference>
<dbReference type="GO" id="GO:0009097">
    <property type="term" value="P:isoleucine biosynthetic process"/>
    <property type="evidence" value="ECO:0007669"/>
    <property type="project" value="TreeGrafter"/>
</dbReference>
<dbReference type="GO" id="GO:0006565">
    <property type="term" value="P:L-serine catabolic process"/>
    <property type="evidence" value="ECO:0007669"/>
    <property type="project" value="TreeGrafter"/>
</dbReference>
<evidence type="ECO:0000313" key="6">
    <source>
        <dbReference type="Proteomes" id="UP000287156"/>
    </source>
</evidence>
<name>A0A429XWP1_9BACI</name>
<organism evidence="5 6">
    <name type="scientific">Siminovitchia acidinfaciens</name>
    <dbReference type="NCBI Taxonomy" id="2321395"/>
    <lineage>
        <taxon>Bacteria</taxon>
        <taxon>Bacillati</taxon>
        <taxon>Bacillota</taxon>
        <taxon>Bacilli</taxon>
        <taxon>Bacillales</taxon>
        <taxon>Bacillaceae</taxon>
        <taxon>Siminovitchia</taxon>
    </lineage>
</organism>
<dbReference type="InterPro" id="IPR036052">
    <property type="entry name" value="TrpB-like_PALP_sf"/>
</dbReference>
<sequence length="343" mass="36893">MNLSAITLQEIALAHERIRPYIRHTPLEYSEEFSYLYSSNVYLKLENLQVTGSFKTRGAFNKLLSLDKTKSKGGVIASTAGNHGIGLAYAAHKLNIPVHVYLPRDADLGKVQSLERYGALLSFFDSIEEARVSALKAAEEKEHFFLSAYNDRAVIAAGGTVGLEILDDLSDVGIVITSMGGGGLASGMCLALKGVNPKIEVWGVQTKNSPSLAVWYQNGKVTPVDLKPSIAEGLSGSIEPETVTFPIIQKHIDRILTVTEAEIIAAMKIMLDSQYIVEPSGAAGIAALKQCGKELNGRKVAVVVTGRNISWPRLTSLVGDTSNTTHSFLYGGINKNGCPFGNL</sequence>
<keyword evidence="6" id="KW-1185">Reference proteome</keyword>
<dbReference type="EMBL" id="QYTV02000007">
    <property type="protein sequence ID" value="RST72801.1"/>
    <property type="molecule type" value="Genomic_DNA"/>
</dbReference>
<dbReference type="OrthoDB" id="9811476at2"/>
<dbReference type="Proteomes" id="UP000287156">
    <property type="component" value="Unassembled WGS sequence"/>
</dbReference>
<evidence type="ECO:0000313" key="5">
    <source>
        <dbReference type="EMBL" id="RST72801.1"/>
    </source>
</evidence>
<dbReference type="RefSeq" id="WP_126051647.1">
    <property type="nucleotide sequence ID" value="NZ_QYTV02000007.1"/>
</dbReference>
<gene>
    <name evidence="5" type="ORF">D4T97_015420</name>
</gene>
<dbReference type="GO" id="GO:0006567">
    <property type="term" value="P:L-threonine catabolic process"/>
    <property type="evidence" value="ECO:0007669"/>
    <property type="project" value="TreeGrafter"/>
</dbReference>
<feature type="domain" description="Tryptophan synthase beta chain-like PALP" evidence="4">
    <location>
        <begin position="18"/>
        <end position="306"/>
    </location>
</feature>
<reference evidence="5" key="1">
    <citation type="submission" date="2018-12" db="EMBL/GenBank/DDBJ databases">
        <authorList>
            <person name="Sun L."/>
            <person name="Chen Z."/>
        </authorList>
    </citation>
    <scope>NUCLEOTIDE SEQUENCE [LARGE SCALE GENOMIC DNA]</scope>
    <source>
        <strain evidence="5">3-2-2</strain>
    </source>
</reference>